<sequence>MSGIRRGYTEKARVGQRDVKEHPECIIAPFLPSPSYPSLLSRSFSYTWTLGTHRLVCQFTLRAGNPRELACESNYLPTALRANARVV</sequence>
<evidence type="ECO:0000313" key="1">
    <source>
        <dbReference type="EMBL" id="KAL0123525.1"/>
    </source>
</evidence>
<reference evidence="1 2" key="1">
    <citation type="submission" date="2023-03" db="EMBL/GenBank/DDBJ databases">
        <title>High recombination rates correlate with genetic variation in Cardiocondyla obscurior ants.</title>
        <authorList>
            <person name="Errbii M."/>
        </authorList>
    </citation>
    <scope>NUCLEOTIDE SEQUENCE [LARGE SCALE GENOMIC DNA]</scope>
    <source>
        <strain evidence="1">Alpha-2009</strain>
        <tissue evidence="1">Whole body</tissue>
    </source>
</reference>
<organism evidence="1 2">
    <name type="scientific">Cardiocondyla obscurior</name>
    <dbReference type="NCBI Taxonomy" id="286306"/>
    <lineage>
        <taxon>Eukaryota</taxon>
        <taxon>Metazoa</taxon>
        <taxon>Ecdysozoa</taxon>
        <taxon>Arthropoda</taxon>
        <taxon>Hexapoda</taxon>
        <taxon>Insecta</taxon>
        <taxon>Pterygota</taxon>
        <taxon>Neoptera</taxon>
        <taxon>Endopterygota</taxon>
        <taxon>Hymenoptera</taxon>
        <taxon>Apocrita</taxon>
        <taxon>Aculeata</taxon>
        <taxon>Formicoidea</taxon>
        <taxon>Formicidae</taxon>
        <taxon>Myrmicinae</taxon>
        <taxon>Cardiocondyla</taxon>
    </lineage>
</organism>
<protein>
    <submittedName>
        <fullName evidence="1">Uncharacterized protein</fullName>
    </submittedName>
</protein>
<proteinExistence type="predicted"/>
<evidence type="ECO:0000313" key="2">
    <source>
        <dbReference type="Proteomes" id="UP001430953"/>
    </source>
</evidence>
<dbReference type="AlphaFoldDB" id="A0AAW2GAK1"/>
<dbReference type="EMBL" id="JADYXP020000005">
    <property type="protein sequence ID" value="KAL0123525.1"/>
    <property type="molecule type" value="Genomic_DNA"/>
</dbReference>
<keyword evidence="2" id="KW-1185">Reference proteome</keyword>
<dbReference type="Proteomes" id="UP001430953">
    <property type="component" value="Unassembled WGS sequence"/>
</dbReference>
<gene>
    <name evidence="1" type="ORF">PUN28_005794</name>
</gene>
<accession>A0AAW2GAK1</accession>
<name>A0AAW2GAK1_9HYME</name>
<comment type="caution">
    <text evidence="1">The sequence shown here is derived from an EMBL/GenBank/DDBJ whole genome shotgun (WGS) entry which is preliminary data.</text>
</comment>